<dbReference type="GO" id="GO:0006351">
    <property type="term" value="P:DNA-templated transcription"/>
    <property type="evidence" value="ECO:0007669"/>
    <property type="project" value="InterPro"/>
</dbReference>
<evidence type="ECO:0000256" key="1">
    <source>
        <dbReference type="ARBA" id="ARBA00004123"/>
    </source>
</evidence>
<sequence>MSHLIPQSQERMEMVHYTYELLPPSTDTSDLMDGRNLSWDTTHSPAFGEANSQVTSFTENGGVKRENGSISMLQPRGKEEYPRSPSILPPHSNLSPRIGRHSIDFVRKNENIGSESEQIIHVKRKKDKGKEKEKDLKEEEDGEGLELKGDEEAEEKMDHRKKKRNRTIQSCLPCNRNKRGCDRKRPCGRCTALNMTGSCVYEVDGMRDSSDVALDEVQRLRRRVAELEQVTRELRQRSSRPSLSIHQSHVNPNIVSVQEDIRPDRPTSQDDNPTDRYPTFASRVLGERHPSSMEGSVHVDLESYDMGNVEDRKDLERKLDLRRKTERQEGTNAEQRRRIIVDRFARFKLDEAAMMQVAASAIIQPFSQTATLPTQRSTPNIPAEHTLSSSVRNDGITTNHVDERKEGNGNWYRKEPYSTHLLAGEEMVVDGVGQKTFLGVTAGRALLRRLREITTNNPYINTTNLSSPLTSSPPVGEDELLTVPEDTVYSGVLPDIRKTFPFATIWRQDKFIDEIIDLLPNKEQSEMLLESFKEEICVFFLAWHQPTLEAEYRRFFSLTTSEKKNVPLFCLALYLMICALGSLMRASKLEIFGEAMIDSSSRNSSMEDERTKGTMRDQKDLTCSRLQSELYLSGADQALRLCSFLSNPNIYTIQTSILINVYLINSERAADAWSLTGVLVRQCIALGLHVDPANLDSKISMRTAEVKRRIWWEWTVASLDALLCISFDRADDRLSDLPGSCQLLLPPSNVIRNETTEMTFHAAYFQLTIPSYELLERVFSVDRKYSRSAIYGWFSPTPRDDTISDHDACRHTYEDAVRLALDIFTWYSHLPSGMRFDPDKDTAEEYMSTRSRVHIGQTLLLCVKTFMIVMVLHRPYLRADPSAYPDSAEICTRAAHTILSAYRLAYDTRSSIFWLWWTYTYRAFQAGAVCAFIAIRQPGTPKGQRCLDDLRGAIEMFENRIAKWNSAHPVQADLCRGLVRLEKLATAAINQRLSTCVIHDNGLWSAPDSSVIPNTDQLSETKSLSQIRAFPEYSAPSQLRTQYIPETGNGDAEFRPGDQYTGLTGLSRTASATSGMGSQGGADGIIGQDNDTLTQLWASMFGIKWDGDMPMNS</sequence>
<comment type="subcellular location">
    <subcellularLocation>
        <location evidence="1">Nucleus</location>
    </subcellularLocation>
</comment>
<feature type="compositionally biased region" description="Basic and acidic residues" evidence="4">
    <location>
        <begin position="259"/>
        <end position="268"/>
    </location>
</feature>
<comment type="caution">
    <text evidence="6">The sequence shown here is derived from an EMBL/GenBank/DDBJ whole genome shotgun (WGS) entry which is preliminary data.</text>
</comment>
<dbReference type="Proteomes" id="UP000289152">
    <property type="component" value="Unassembled WGS sequence"/>
</dbReference>
<dbReference type="InterPro" id="IPR001138">
    <property type="entry name" value="Zn2Cys6_DnaBD"/>
</dbReference>
<dbReference type="GO" id="GO:0003677">
    <property type="term" value="F:DNA binding"/>
    <property type="evidence" value="ECO:0007669"/>
    <property type="project" value="InterPro"/>
</dbReference>
<feature type="region of interest" description="Disordered" evidence="4">
    <location>
        <begin position="1063"/>
        <end position="1086"/>
    </location>
</feature>
<dbReference type="SUPFAM" id="SSF57701">
    <property type="entry name" value="Zn2/Cys6 DNA-binding domain"/>
    <property type="match status" value="1"/>
</dbReference>
<organism evidence="6 7">
    <name type="scientific">Tremella mesenterica</name>
    <name type="common">Jelly fungus</name>
    <dbReference type="NCBI Taxonomy" id="5217"/>
    <lineage>
        <taxon>Eukaryota</taxon>
        <taxon>Fungi</taxon>
        <taxon>Dikarya</taxon>
        <taxon>Basidiomycota</taxon>
        <taxon>Agaricomycotina</taxon>
        <taxon>Tremellomycetes</taxon>
        <taxon>Tremellales</taxon>
        <taxon>Tremellaceae</taxon>
        <taxon>Tremella</taxon>
    </lineage>
</organism>
<keyword evidence="3" id="KW-0539">Nucleus</keyword>
<feature type="compositionally biased region" description="Polar residues" evidence="4">
    <location>
        <begin position="239"/>
        <end position="256"/>
    </location>
</feature>
<keyword evidence="2" id="KW-0479">Metal-binding</keyword>
<feature type="compositionally biased region" description="Basic and acidic residues" evidence="4">
    <location>
        <begin position="400"/>
        <end position="412"/>
    </location>
</feature>
<accession>A0A4V1M3H9</accession>
<dbReference type="GO" id="GO:0008270">
    <property type="term" value="F:zinc ion binding"/>
    <property type="evidence" value="ECO:0007669"/>
    <property type="project" value="InterPro"/>
</dbReference>
<dbReference type="SMART" id="SM00066">
    <property type="entry name" value="GAL4"/>
    <property type="match status" value="1"/>
</dbReference>
<feature type="compositionally biased region" description="Polar residues" evidence="4">
    <location>
        <begin position="1063"/>
        <end position="1076"/>
    </location>
</feature>
<feature type="region of interest" description="Disordered" evidence="4">
    <location>
        <begin position="121"/>
        <end position="161"/>
    </location>
</feature>
<evidence type="ECO:0000256" key="3">
    <source>
        <dbReference type="ARBA" id="ARBA00023242"/>
    </source>
</evidence>
<keyword evidence="7" id="KW-1185">Reference proteome</keyword>
<feature type="compositionally biased region" description="Basic and acidic residues" evidence="4">
    <location>
        <begin position="128"/>
        <end position="137"/>
    </location>
</feature>
<feature type="region of interest" description="Disordered" evidence="4">
    <location>
        <begin position="372"/>
        <end position="412"/>
    </location>
</feature>
<evidence type="ECO:0000256" key="2">
    <source>
        <dbReference type="ARBA" id="ARBA00022723"/>
    </source>
</evidence>
<name>A0A4V1M3H9_TREME</name>
<dbReference type="GO" id="GO:0005634">
    <property type="term" value="C:nucleus"/>
    <property type="evidence" value="ECO:0007669"/>
    <property type="project" value="UniProtKB-SubCell"/>
</dbReference>
<dbReference type="InterPro" id="IPR050613">
    <property type="entry name" value="Sec_Metabolite_Reg"/>
</dbReference>
<feature type="region of interest" description="Disordered" evidence="4">
    <location>
        <begin position="75"/>
        <end position="98"/>
    </location>
</feature>
<dbReference type="InterPro" id="IPR036864">
    <property type="entry name" value="Zn2-C6_fun-type_DNA-bd_sf"/>
</dbReference>
<reference evidence="6 7" key="1">
    <citation type="submission" date="2016-06" db="EMBL/GenBank/DDBJ databases">
        <title>Evolution of pathogenesis and genome organization in the Tremellales.</title>
        <authorList>
            <person name="Cuomo C."/>
            <person name="Litvintseva A."/>
            <person name="Heitman J."/>
            <person name="Chen Y."/>
            <person name="Sun S."/>
            <person name="Springer D."/>
            <person name="Dromer F."/>
            <person name="Young S."/>
            <person name="Zeng Q."/>
            <person name="Chapman S."/>
            <person name="Gujja S."/>
            <person name="Saif S."/>
            <person name="Birren B."/>
        </authorList>
    </citation>
    <scope>NUCLEOTIDE SEQUENCE [LARGE SCALE GENOMIC DNA]</scope>
    <source>
        <strain evidence="6 7">ATCC 28783</strain>
    </source>
</reference>
<evidence type="ECO:0000259" key="5">
    <source>
        <dbReference type="PROSITE" id="PS50048"/>
    </source>
</evidence>
<protein>
    <recommendedName>
        <fullName evidence="5">Zn(2)-C6 fungal-type domain-containing protein</fullName>
    </recommendedName>
</protein>
<dbReference type="Gene3D" id="4.10.240.10">
    <property type="entry name" value="Zn(2)-C6 fungal-type DNA-binding domain"/>
    <property type="match status" value="1"/>
</dbReference>
<dbReference type="InParanoid" id="A0A4V1M3H9"/>
<proteinExistence type="predicted"/>
<dbReference type="OrthoDB" id="2269373at2759"/>
<dbReference type="PROSITE" id="PS50048">
    <property type="entry name" value="ZN2_CY6_FUNGAL_2"/>
    <property type="match status" value="1"/>
</dbReference>
<dbReference type="PANTHER" id="PTHR31001:SF81">
    <property type="entry name" value="ZN(II)2CYS6 TRANSCRIPTION FACTOR"/>
    <property type="match status" value="1"/>
</dbReference>
<dbReference type="STRING" id="5217.A0A4V1M3H9"/>
<dbReference type="GO" id="GO:0000981">
    <property type="term" value="F:DNA-binding transcription factor activity, RNA polymerase II-specific"/>
    <property type="evidence" value="ECO:0007669"/>
    <property type="project" value="InterPro"/>
</dbReference>
<dbReference type="AlphaFoldDB" id="A0A4V1M3H9"/>
<feature type="compositionally biased region" description="Polar residues" evidence="4">
    <location>
        <begin position="372"/>
        <end position="399"/>
    </location>
</feature>
<feature type="region of interest" description="Disordered" evidence="4">
    <location>
        <begin position="233"/>
        <end position="281"/>
    </location>
</feature>
<dbReference type="EMBL" id="SDIL01000083">
    <property type="protein sequence ID" value="RXK36927.1"/>
    <property type="molecule type" value="Genomic_DNA"/>
</dbReference>
<evidence type="ECO:0000313" key="6">
    <source>
        <dbReference type="EMBL" id="RXK36927.1"/>
    </source>
</evidence>
<evidence type="ECO:0000256" key="4">
    <source>
        <dbReference type="SAM" id="MobiDB-lite"/>
    </source>
</evidence>
<dbReference type="CDD" id="cd12148">
    <property type="entry name" value="fungal_TF_MHR"/>
    <property type="match status" value="1"/>
</dbReference>
<dbReference type="VEuPathDB" id="FungiDB:TREMEDRAFT_73441"/>
<dbReference type="CDD" id="cd00067">
    <property type="entry name" value="GAL4"/>
    <property type="match status" value="1"/>
</dbReference>
<dbReference type="InterPro" id="IPR007219">
    <property type="entry name" value="XnlR_reg_dom"/>
</dbReference>
<dbReference type="Pfam" id="PF00172">
    <property type="entry name" value="Zn_clus"/>
    <property type="match status" value="1"/>
</dbReference>
<dbReference type="Pfam" id="PF04082">
    <property type="entry name" value="Fungal_trans"/>
    <property type="match status" value="1"/>
</dbReference>
<dbReference type="PANTHER" id="PTHR31001">
    <property type="entry name" value="UNCHARACTERIZED TRANSCRIPTIONAL REGULATORY PROTEIN"/>
    <property type="match status" value="1"/>
</dbReference>
<evidence type="ECO:0000313" key="7">
    <source>
        <dbReference type="Proteomes" id="UP000289152"/>
    </source>
</evidence>
<feature type="domain" description="Zn(2)-C6 fungal-type" evidence="5">
    <location>
        <begin position="170"/>
        <end position="201"/>
    </location>
</feature>
<gene>
    <name evidence="6" type="ORF">M231_05829</name>
</gene>